<dbReference type="PROSITE" id="PS50893">
    <property type="entry name" value="ABC_TRANSPORTER_2"/>
    <property type="match status" value="1"/>
</dbReference>
<keyword evidence="4 7" id="KW-0067">ATP-binding</keyword>
<sequence length="240" mass="25755">MTPDPLLEVTDLHVAYGKIEAVKGITFTVRTGEIVTLIGTNGAGKTTTLRTLSGLLRPTAGTIRFDGRPLAGVPAHRIVAHGLAHSPEGRRIFPRLTITENLQLGAFLRKDTDGIAHDIRHAYELFPILGERARQPAGTLSGGEQQMLAMARALMSRPKLLMLDEPSMGLSPIMMQKIMATIRELKAAGTTILLVEQNAQAALTLADHGHVMETGRIALSGTGPELLGNTSVRKAYLGED</sequence>
<dbReference type="PANTHER" id="PTHR43820:SF3">
    <property type="entry name" value="BRANCHED-CHAIN AMINO ACID TRANSPORT SYSTEM,ATP-BINDING PROTEIN"/>
    <property type="match status" value="1"/>
</dbReference>
<dbReference type="InterPro" id="IPR052156">
    <property type="entry name" value="BCAA_Transport_ATP-bd_LivF"/>
</dbReference>
<feature type="domain" description="ABC transporter" evidence="6">
    <location>
        <begin position="7"/>
        <end position="239"/>
    </location>
</feature>
<comment type="similarity">
    <text evidence="1">Belongs to the ABC transporter superfamily.</text>
</comment>
<gene>
    <name evidence="7" type="ORF">GCM10010357_32200</name>
</gene>
<keyword evidence="8" id="KW-1185">Reference proteome</keyword>
<evidence type="ECO:0000256" key="4">
    <source>
        <dbReference type="ARBA" id="ARBA00022840"/>
    </source>
</evidence>
<dbReference type="PIRSF" id="PIRSF039137">
    <property type="entry name" value="ABC_branched_ATPase"/>
    <property type="match status" value="1"/>
</dbReference>
<dbReference type="InterPro" id="IPR027417">
    <property type="entry name" value="P-loop_NTPase"/>
</dbReference>
<dbReference type="Proteomes" id="UP001500879">
    <property type="component" value="Unassembled WGS sequence"/>
</dbReference>
<protein>
    <submittedName>
        <fullName evidence="7">ABC transporter ATP-binding protein</fullName>
    </submittedName>
</protein>
<dbReference type="Gene3D" id="3.40.50.300">
    <property type="entry name" value="P-loop containing nucleotide triphosphate hydrolases"/>
    <property type="match status" value="1"/>
</dbReference>
<evidence type="ECO:0000259" key="6">
    <source>
        <dbReference type="PROSITE" id="PS50893"/>
    </source>
</evidence>
<evidence type="ECO:0000256" key="1">
    <source>
        <dbReference type="ARBA" id="ARBA00005417"/>
    </source>
</evidence>
<dbReference type="InterPro" id="IPR003593">
    <property type="entry name" value="AAA+_ATPase"/>
</dbReference>
<evidence type="ECO:0000256" key="5">
    <source>
        <dbReference type="ARBA" id="ARBA00022970"/>
    </source>
</evidence>
<dbReference type="SUPFAM" id="SSF52540">
    <property type="entry name" value="P-loop containing nucleoside triphosphate hydrolases"/>
    <property type="match status" value="1"/>
</dbReference>
<keyword evidence="5" id="KW-0029">Amino-acid transport</keyword>
<dbReference type="RefSeq" id="WP_344024660.1">
    <property type="nucleotide sequence ID" value="NZ_BAAABX010000035.1"/>
</dbReference>
<evidence type="ECO:0000313" key="7">
    <source>
        <dbReference type="EMBL" id="GAA0408773.1"/>
    </source>
</evidence>
<name>A0ABN0YSP4_9ACTN</name>
<organism evidence="7 8">
    <name type="scientific">Streptomyces luteireticuli</name>
    <dbReference type="NCBI Taxonomy" id="173858"/>
    <lineage>
        <taxon>Bacteria</taxon>
        <taxon>Bacillati</taxon>
        <taxon>Actinomycetota</taxon>
        <taxon>Actinomycetes</taxon>
        <taxon>Kitasatosporales</taxon>
        <taxon>Streptomycetaceae</taxon>
        <taxon>Streptomyces</taxon>
    </lineage>
</organism>
<evidence type="ECO:0000313" key="8">
    <source>
        <dbReference type="Proteomes" id="UP001500879"/>
    </source>
</evidence>
<dbReference type="CDD" id="cd03224">
    <property type="entry name" value="ABC_TM1139_LivF_branched"/>
    <property type="match status" value="1"/>
</dbReference>
<dbReference type="PROSITE" id="PS00211">
    <property type="entry name" value="ABC_TRANSPORTER_1"/>
    <property type="match status" value="1"/>
</dbReference>
<dbReference type="SMART" id="SM00382">
    <property type="entry name" value="AAA"/>
    <property type="match status" value="1"/>
</dbReference>
<evidence type="ECO:0000256" key="2">
    <source>
        <dbReference type="ARBA" id="ARBA00022448"/>
    </source>
</evidence>
<keyword evidence="2" id="KW-0813">Transport</keyword>
<dbReference type="InterPro" id="IPR003439">
    <property type="entry name" value="ABC_transporter-like_ATP-bd"/>
</dbReference>
<keyword evidence="3" id="KW-0547">Nucleotide-binding</keyword>
<evidence type="ECO:0000256" key="3">
    <source>
        <dbReference type="ARBA" id="ARBA00022741"/>
    </source>
</evidence>
<dbReference type="EMBL" id="BAAABX010000035">
    <property type="protein sequence ID" value="GAA0408773.1"/>
    <property type="molecule type" value="Genomic_DNA"/>
</dbReference>
<dbReference type="PANTHER" id="PTHR43820">
    <property type="entry name" value="HIGH-AFFINITY BRANCHED-CHAIN AMINO ACID TRANSPORT ATP-BINDING PROTEIN LIVF"/>
    <property type="match status" value="1"/>
</dbReference>
<dbReference type="Pfam" id="PF00005">
    <property type="entry name" value="ABC_tran"/>
    <property type="match status" value="1"/>
</dbReference>
<dbReference type="InterPro" id="IPR030660">
    <property type="entry name" value="ABC_branched_ATPase_LivF/BraG"/>
</dbReference>
<comment type="caution">
    <text evidence="7">The sequence shown here is derived from an EMBL/GenBank/DDBJ whole genome shotgun (WGS) entry which is preliminary data.</text>
</comment>
<dbReference type="InterPro" id="IPR017871">
    <property type="entry name" value="ABC_transporter-like_CS"/>
</dbReference>
<dbReference type="GO" id="GO:0005524">
    <property type="term" value="F:ATP binding"/>
    <property type="evidence" value="ECO:0007669"/>
    <property type="project" value="UniProtKB-KW"/>
</dbReference>
<proteinExistence type="inferred from homology"/>
<accession>A0ABN0YSP4</accession>
<reference evidence="7 8" key="1">
    <citation type="journal article" date="2019" name="Int. J. Syst. Evol. Microbiol.">
        <title>The Global Catalogue of Microorganisms (GCM) 10K type strain sequencing project: providing services to taxonomists for standard genome sequencing and annotation.</title>
        <authorList>
            <consortium name="The Broad Institute Genomics Platform"/>
            <consortium name="The Broad Institute Genome Sequencing Center for Infectious Disease"/>
            <person name="Wu L."/>
            <person name="Ma J."/>
        </authorList>
    </citation>
    <scope>NUCLEOTIDE SEQUENCE [LARGE SCALE GENOMIC DNA]</scope>
    <source>
        <strain evidence="7 8">JCM 4788</strain>
    </source>
</reference>